<reference evidence="1 2" key="2">
    <citation type="journal article" date="2022" name="Mol. Ecol. Resour.">
        <title>The genomes of chicory, endive, great burdock and yacon provide insights into Asteraceae paleo-polyploidization history and plant inulin production.</title>
        <authorList>
            <person name="Fan W."/>
            <person name="Wang S."/>
            <person name="Wang H."/>
            <person name="Wang A."/>
            <person name="Jiang F."/>
            <person name="Liu H."/>
            <person name="Zhao H."/>
            <person name="Xu D."/>
            <person name="Zhang Y."/>
        </authorList>
    </citation>
    <scope>NUCLEOTIDE SEQUENCE [LARGE SCALE GENOMIC DNA]</scope>
    <source>
        <strain evidence="2">cv. Punajuju</strain>
        <tissue evidence="1">Leaves</tissue>
    </source>
</reference>
<evidence type="ECO:0000313" key="1">
    <source>
        <dbReference type="EMBL" id="KAI3751917.1"/>
    </source>
</evidence>
<organism evidence="1 2">
    <name type="scientific">Cichorium intybus</name>
    <name type="common">Chicory</name>
    <dbReference type="NCBI Taxonomy" id="13427"/>
    <lineage>
        <taxon>Eukaryota</taxon>
        <taxon>Viridiplantae</taxon>
        <taxon>Streptophyta</taxon>
        <taxon>Embryophyta</taxon>
        <taxon>Tracheophyta</taxon>
        <taxon>Spermatophyta</taxon>
        <taxon>Magnoliopsida</taxon>
        <taxon>eudicotyledons</taxon>
        <taxon>Gunneridae</taxon>
        <taxon>Pentapetalae</taxon>
        <taxon>asterids</taxon>
        <taxon>campanulids</taxon>
        <taxon>Asterales</taxon>
        <taxon>Asteraceae</taxon>
        <taxon>Cichorioideae</taxon>
        <taxon>Cichorieae</taxon>
        <taxon>Cichoriinae</taxon>
        <taxon>Cichorium</taxon>
    </lineage>
</organism>
<gene>
    <name evidence="1" type="ORF">L2E82_23011</name>
</gene>
<evidence type="ECO:0000313" key="2">
    <source>
        <dbReference type="Proteomes" id="UP001055811"/>
    </source>
</evidence>
<keyword evidence="2" id="KW-1185">Reference proteome</keyword>
<dbReference type="EMBL" id="CM042012">
    <property type="protein sequence ID" value="KAI3751917.1"/>
    <property type="molecule type" value="Genomic_DNA"/>
</dbReference>
<name>A0ACB9E0B4_CICIN</name>
<comment type="caution">
    <text evidence="1">The sequence shown here is derived from an EMBL/GenBank/DDBJ whole genome shotgun (WGS) entry which is preliminary data.</text>
</comment>
<reference evidence="2" key="1">
    <citation type="journal article" date="2022" name="Mol. Ecol. Resour.">
        <title>The genomes of chicory, endive, great burdock and yacon provide insights into Asteraceae palaeo-polyploidization history and plant inulin production.</title>
        <authorList>
            <person name="Fan W."/>
            <person name="Wang S."/>
            <person name="Wang H."/>
            <person name="Wang A."/>
            <person name="Jiang F."/>
            <person name="Liu H."/>
            <person name="Zhao H."/>
            <person name="Xu D."/>
            <person name="Zhang Y."/>
        </authorList>
    </citation>
    <scope>NUCLEOTIDE SEQUENCE [LARGE SCALE GENOMIC DNA]</scope>
    <source>
        <strain evidence="2">cv. Punajuju</strain>
    </source>
</reference>
<accession>A0ACB9E0B4</accession>
<proteinExistence type="predicted"/>
<sequence>MVKEEKGAPNVCRLASSDWTDRRRRRVTCLRLLPSSVENGDPKALDGSNIEKGCEGMNGVYEGDGEKGVKEANRWNLIGFKGKEMCWWLFLAKISGDDETRRLHVSCPHLTAGRQSNLLIQLFLMWVKLQIRAWNSLRWLWSYATSKMVIVLGTSTCLGFICTGGGLGRCVYTSDLEMV</sequence>
<dbReference type="Proteomes" id="UP001055811">
    <property type="component" value="Linkage Group LG04"/>
</dbReference>
<protein>
    <submittedName>
        <fullName evidence="1">Uncharacterized protein</fullName>
    </submittedName>
</protein>